<dbReference type="Gene3D" id="2.40.50.1020">
    <property type="entry name" value="LytTr DNA-binding domain"/>
    <property type="match status" value="1"/>
</dbReference>
<evidence type="ECO:0000313" key="6">
    <source>
        <dbReference type="Proteomes" id="UP000588068"/>
    </source>
</evidence>
<dbReference type="InterPro" id="IPR011006">
    <property type="entry name" value="CheY-like_superfamily"/>
</dbReference>
<keyword evidence="2" id="KW-0597">Phosphoprotein</keyword>
<dbReference type="InterPro" id="IPR001789">
    <property type="entry name" value="Sig_transdc_resp-reg_receiver"/>
</dbReference>
<dbReference type="InterPro" id="IPR046947">
    <property type="entry name" value="LytR-like"/>
</dbReference>
<dbReference type="RefSeq" id="WP_221304277.1">
    <property type="nucleotide sequence ID" value="NZ_JACHHZ010000004.1"/>
</dbReference>
<dbReference type="SUPFAM" id="SSF52172">
    <property type="entry name" value="CheY-like"/>
    <property type="match status" value="1"/>
</dbReference>
<gene>
    <name evidence="5" type="ORF">HNQ60_003696</name>
</gene>
<evidence type="ECO:0000256" key="1">
    <source>
        <dbReference type="ARBA" id="ARBA00023012"/>
    </source>
</evidence>
<dbReference type="GO" id="GO:0003677">
    <property type="term" value="F:DNA binding"/>
    <property type="evidence" value="ECO:0007669"/>
    <property type="project" value="UniProtKB-KW"/>
</dbReference>
<dbReference type="SMART" id="SM00448">
    <property type="entry name" value="REC"/>
    <property type="match status" value="1"/>
</dbReference>
<feature type="modified residue" description="4-aspartylphosphate" evidence="2">
    <location>
        <position position="57"/>
    </location>
</feature>
<dbReference type="PANTHER" id="PTHR37299">
    <property type="entry name" value="TRANSCRIPTIONAL REGULATOR-RELATED"/>
    <property type="match status" value="1"/>
</dbReference>
<sequence length="251" mass="28116">MKIPTAVVAEDEAPQHAELCRLLGALWPELRVIASCEDGLTALEALHEHQPDVAFLDIRMPGVSGLEVARGAPRTTHIVFTTAHDEYAIEAFERGAIDYLLKPISRERLELSLQRLRERLAAGDPADMSAALAMLKAGPSRAQNRIRWITATIGNTTRMFPIEDVLFFRAQDKYTRVVTAGDEAQIRMPLKELIGVLDPDEFWQVHRSAIVRAAAIHSVRRQDDGKWLLKLKGHGEELPVSSVFQHQFRGM</sequence>
<dbReference type="PANTHER" id="PTHR37299:SF1">
    <property type="entry name" value="STAGE 0 SPORULATION PROTEIN A HOMOLOG"/>
    <property type="match status" value="1"/>
</dbReference>
<feature type="domain" description="Response regulatory" evidence="3">
    <location>
        <begin position="5"/>
        <end position="117"/>
    </location>
</feature>
<evidence type="ECO:0000259" key="4">
    <source>
        <dbReference type="PROSITE" id="PS50930"/>
    </source>
</evidence>
<dbReference type="PROSITE" id="PS50110">
    <property type="entry name" value="RESPONSE_REGULATORY"/>
    <property type="match status" value="1"/>
</dbReference>
<organism evidence="5 6">
    <name type="scientific">Povalibacter uvarum</name>
    <dbReference type="NCBI Taxonomy" id="732238"/>
    <lineage>
        <taxon>Bacteria</taxon>
        <taxon>Pseudomonadati</taxon>
        <taxon>Pseudomonadota</taxon>
        <taxon>Gammaproteobacteria</taxon>
        <taxon>Steroidobacterales</taxon>
        <taxon>Steroidobacteraceae</taxon>
        <taxon>Povalibacter</taxon>
    </lineage>
</organism>
<dbReference type="InterPro" id="IPR007492">
    <property type="entry name" value="LytTR_DNA-bd_dom"/>
</dbReference>
<accession>A0A841HR60</accession>
<reference evidence="5 6" key="1">
    <citation type="submission" date="2020-08" db="EMBL/GenBank/DDBJ databases">
        <title>Genomic Encyclopedia of Type Strains, Phase IV (KMG-IV): sequencing the most valuable type-strain genomes for metagenomic binning, comparative biology and taxonomic classification.</title>
        <authorList>
            <person name="Goeker M."/>
        </authorList>
    </citation>
    <scope>NUCLEOTIDE SEQUENCE [LARGE SCALE GENOMIC DNA]</scope>
    <source>
        <strain evidence="5 6">DSM 26723</strain>
    </source>
</reference>
<dbReference type="AlphaFoldDB" id="A0A841HR60"/>
<proteinExistence type="predicted"/>
<dbReference type="Proteomes" id="UP000588068">
    <property type="component" value="Unassembled WGS sequence"/>
</dbReference>
<dbReference type="GO" id="GO:0000156">
    <property type="term" value="F:phosphorelay response regulator activity"/>
    <property type="evidence" value="ECO:0007669"/>
    <property type="project" value="InterPro"/>
</dbReference>
<keyword evidence="5" id="KW-0238">DNA-binding</keyword>
<name>A0A841HR60_9GAMM</name>
<comment type="caution">
    <text evidence="5">The sequence shown here is derived from an EMBL/GenBank/DDBJ whole genome shotgun (WGS) entry which is preliminary data.</text>
</comment>
<keyword evidence="1" id="KW-0902">Two-component regulatory system</keyword>
<dbReference type="PROSITE" id="PS50930">
    <property type="entry name" value="HTH_LYTTR"/>
    <property type="match status" value="1"/>
</dbReference>
<feature type="domain" description="HTH LytTR-type" evidence="4">
    <location>
        <begin position="149"/>
        <end position="251"/>
    </location>
</feature>
<dbReference type="SMART" id="SM00850">
    <property type="entry name" value="LytTR"/>
    <property type="match status" value="1"/>
</dbReference>
<evidence type="ECO:0000259" key="3">
    <source>
        <dbReference type="PROSITE" id="PS50110"/>
    </source>
</evidence>
<dbReference type="EMBL" id="JACHHZ010000004">
    <property type="protein sequence ID" value="MBB6094809.1"/>
    <property type="molecule type" value="Genomic_DNA"/>
</dbReference>
<dbReference type="Pfam" id="PF04397">
    <property type="entry name" value="LytTR"/>
    <property type="match status" value="1"/>
</dbReference>
<evidence type="ECO:0000313" key="5">
    <source>
        <dbReference type="EMBL" id="MBB6094809.1"/>
    </source>
</evidence>
<keyword evidence="6" id="KW-1185">Reference proteome</keyword>
<dbReference type="Pfam" id="PF00072">
    <property type="entry name" value="Response_reg"/>
    <property type="match status" value="1"/>
</dbReference>
<protein>
    <submittedName>
        <fullName evidence="5">DNA-binding LytR/AlgR family response regulator</fullName>
    </submittedName>
</protein>
<dbReference type="Gene3D" id="3.40.50.2300">
    <property type="match status" value="1"/>
</dbReference>
<evidence type="ECO:0000256" key="2">
    <source>
        <dbReference type="PROSITE-ProRule" id="PRU00169"/>
    </source>
</evidence>